<proteinExistence type="inferred from homology"/>
<name>A0A2W4SVP8_9GAMM</name>
<keyword evidence="5" id="KW-1003">Cell membrane</keyword>
<evidence type="ECO:0000256" key="9">
    <source>
        <dbReference type="ARBA" id="ARBA00023010"/>
    </source>
</evidence>
<evidence type="ECO:0000256" key="3">
    <source>
        <dbReference type="ARBA" id="ARBA00014962"/>
    </source>
</evidence>
<keyword evidence="8 11" id="KW-1133">Transmembrane helix</keyword>
<evidence type="ECO:0000256" key="11">
    <source>
        <dbReference type="SAM" id="Phobius"/>
    </source>
</evidence>
<evidence type="ECO:0000256" key="8">
    <source>
        <dbReference type="ARBA" id="ARBA00022989"/>
    </source>
</evidence>
<evidence type="ECO:0000256" key="4">
    <source>
        <dbReference type="ARBA" id="ARBA00022448"/>
    </source>
</evidence>
<dbReference type="GO" id="GO:0015031">
    <property type="term" value="P:protein transport"/>
    <property type="evidence" value="ECO:0007669"/>
    <property type="project" value="UniProtKB-KW"/>
</dbReference>
<dbReference type="AlphaFoldDB" id="A0A2W4SVP8"/>
<comment type="similarity">
    <text evidence="2">Belongs to the YajC family.</text>
</comment>
<organism evidence="12 13">
    <name type="scientific">Candidatus Methylumidiphilus alinenensis</name>
    <dbReference type="NCBI Taxonomy" id="2202197"/>
    <lineage>
        <taxon>Bacteria</taxon>
        <taxon>Pseudomonadati</taxon>
        <taxon>Pseudomonadota</taxon>
        <taxon>Gammaproteobacteria</taxon>
        <taxon>Methylococcales</taxon>
        <taxon>Candidatus Methylumidiphilus</taxon>
    </lineage>
</organism>
<sequence>MSFFLADAFAEAATPPQSPFEMALPFLILVAFFFLFVVPQWRRGREQKKLLESLAKGAEVVTSGGILGRIVDVDDNFVLLEVNEDVQINVQKHSVTHLMPKGTYKARKRSEK</sequence>
<evidence type="ECO:0000313" key="13">
    <source>
        <dbReference type="Proteomes" id="UP000249396"/>
    </source>
</evidence>
<evidence type="ECO:0000256" key="5">
    <source>
        <dbReference type="ARBA" id="ARBA00022475"/>
    </source>
</evidence>
<keyword evidence="10 11" id="KW-0472">Membrane</keyword>
<keyword evidence="4" id="KW-0813">Transport</keyword>
<dbReference type="PANTHER" id="PTHR33909:SF1">
    <property type="entry name" value="SEC TRANSLOCON ACCESSORY COMPLEX SUBUNIT YAJC"/>
    <property type="match status" value="1"/>
</dbReference>
<gene>
    <name evidence="12" type="primary">yajC</name>
    <name evidence="12" type="ORF">DM484_20515</name>
</gene>
<keyword evidence="9" id="KW-0811">Translocation</keyword>
<feature type="transmembrane region" description="Helical" evidence="11">
    <location>
        <begin position="22"/>
        <end position="41"/>
    </location>
</feature>
<dbReference type="InterPro" id="IPR003849">
    <property type="entry name" value="Preprotein_translocase_YajC"/>
</dbReference>
<evidence type="ECO:0000256" key="2">
    <source>
        <dbReference type="ARBA" id="ARBA00006742"/>
    </source>
</evidence>
<evidence type="ECO:0000313" key="12">
    <source>
        <dbReference type="EMBL" id="PZN74727.1"/>
    </source>
</evidence>
<reference evidence="12 13" key="1">
    <citation type="journal article" date="2018" name="Aquat. Microb. Ecol.">
        <title>Gammaproteobacterial methanotrophs dominate.</title>
        <authorList>
            <person name="Rissanen A.J."/>
            <person name="Saarenheimo J."/>
            <person name="Tiirola M."/>
            <person name="Peura S."/>
            <person name="Aalto S.L."/>
            <person name="Karvinen A."/>
            <person name="Nykanen H."/>
        </authorList>
    </citation>
    <scope>NUCLEOTIDE SEQUENCE [LARGE SCALE GENOMIC DNA]</scope>
    <source>
        <strain evidence="12">AMbin10</strain>
    </source>
</reference>
<dbReference type="Proteomes" id="UP000249396">
    <property type="component" value="Unassembled WGS sequence"/>
</dbReference>
<evidence type="ECO:0000256" key="10">
    <source>
        <dbReference type="ARBA" id="ARBA00023136"/>
    </source>
</evidence>
<dbReference type="GO" id="GO:0005886">
    <property type="term" value="C:plasma membrane"/>
    <property type="evidence" value="ECO:0007669"/>
    <property type="project" value="UniProtKB-SubCell"/>
</dbReference>
<dbReference type="PANTHER" id="PTHR33909">
    <property type="entry name" value="SEC TRANSLOCON ACCESSORY COMPLEX SUBUNIT YAJC"/>
    <property type="match status" value="1"/>
</dbReference>
<evidence type="ECO:0000256" key="6">
    <source>
        <dbReference type="ARBA" id="ARBA00022692"/>
    </source>
</evidence>
<protein>
    <recommendedName>
        <fullName evidence="3">Sec translocon accessory complex subunit YajC</fullName>
    </recommendedName>
</protein>
<evidence type="ECO:0000256" key="1">
    <source>
        <dbReference type="ARBA" id="ARBA00004162"/>
    </source>
</evidence>
<dbReference type="NCBIfam" id="TIGR00739">
    <property type="entry name" value="yajC"/>
    <property type="match status" value="1"/>
</dbReference>
<dbReference type="EMBL" id="QJPH01000414">
    <property type="protein sequence ID" value="PZN74727.1"/>
    <property type="molecule type" value="Genomic_DNA"/>
</dbReference>
<keyword evidence="6 11" id="KW-0812">Transmembrane</keyword>
<dbReference type="Pfam" id="PF02699">
    <property type="entry name" value="YajC"/>
    <property type="match status" value="1"/>
</dbReference>
<comment type="subcellular location">
    <subcellularLocation>
        <location evidence="1">Cell membrane</location>
        <topology evidence="1">Single-pass membrane protein</topology>
    </subcellularLocation>
</comment>
<dbReference type="PRINTS" id="PR01853">
    <property type="entry name" value="YAJCTRNLCASE"/>
</dbReference>
<comment type="caution">
    <text evidence="12">The sequence shown here is derived from an EMBL/GenBank/DDBJ whole genome shotgun (WGS) entry which is preliminary data.</text>
</comment>
<accession>A0A2W4SVP8</accession>
<keyword evidence="7" id="KW-0653">Protein transport</keyword>
<evidence type="ECO:0000256" key="7">
    <source>
        <dbReference type="ARBA" id="ARBA00022927"/>
    </source>
</evidence>
<dbReference type="SMART" id="SM01323">
    <property type="entry name" value="YajC"/>
    <property type="match status" value="1"/>
</dbReference>